<dbReference type="AlphaFoldDB" id="A0AA41XC32"/>
<name>A0AA41XC32_9MICO</name>
<evidence type="ECO:0000313" key="1">
    <source>
        <dbReference type="EMBL" id="MCS5725484.1"/>
    </source>
</evidence>
<gene>
    <name evidence="1" type="ORF">N1028_06200</name>
</gene>
<proteinExistence type="predicted"/>
<dbReference type="EMBL" id="JANLCK010000003">
    <property type="protein sequence ID" value="MCS5725484.1"/>
    <property type="molecule type" value="Genomic_DNA"/>
</dbReference>
<keyword evidence="2" id="KW-1185">Reference proteome</keyword>
<protein>
    <submittedName>
        <fullName evidence="1">Uncharacterized protein</fullName>
    </submittedName>
</protein>
<organism evidence="1 2">
    <name type="scientific">Herbiconiux oxytropis</name>
    <dbReference type="NCBI Taxonomy" id="2970915"/>
    <lineage>
        <taxon>Bacteria</taxon>
        <taxon>Bacillati</taxon>
        <taxon>Actinomycetota</taxon>
        <taxon>Actinomycetes</taxon>
        <taxon>Micrococcales</taxon>
        <taxon>Microbacteriaceae</taxon>
        <taxon>Herbiconiux</taxon>
    </lineage>
</organism>
<dbReference type="Proteomes" id="UP001165587">
    <property type="component" value="Unassembled WGS sequence"/>
</dbReference>
<comment type="caution">
    <text evidence="1">The sequence shown here is derived from an EMBL/GenBank/DDBJ whole genome shotgun (WGS) entry which is preliminary data.</text>
</comment>
<accession>A0AA41XC32</accession>
<sequence>MNEIVIHRKNDALAILCHVEDDPETSAPLATVYLMKDGWYMKLAHRHDRFAWSGPFATPDEAAERYTPADVTGPIARIAV</sequence>
<dbReference type="RefSeq" id="WP_259525991.1">
    <property type="nucleotide sequence ID" value="NZ_JANLCK010000003.1"/>
</dbReference>
<reference evidence="1" key="1">
    <citation type="submission" date="2022-08" db="EMBL/GenBank/DDBJ databases">
        <authorList>
            <person name="Deng Y."/>
            <person name="Han X.-F."/>
            <person name="Zhang Y.-Q."/>
        </authorList>
    </citation>
    <scope>NUCLEOTIDE SEQUENCE</scope>
    <source>
        <strain evidence="1">CPCC 203407</strain>
    </source>
</reference>
<evidence type="ECO:0000313" key="2">
    <source>
        <dbReference type="Proteomes" id="UP001165587"/>
    </source>
</evidence>